<sequence length="124" mass="14328">MWDAPPRKKARATTTNNDHVGTCVKWAPDADRGVLGRLTSARTELHGAVIGLRWWCLSMWLLRLLREEKCLEQLAIGQRVLRVLASCLCFLEWMYRLLRAENLALQPEEHQGNKSLELQTLQMM</sequence>
<evidence type="ECO:0000313" key="1">
    <source>
        <dbReference type="EMBL" id="TNN79673.1"/>
    </source>
</evidence>
<protein>
    <submittedName>
        <fullName evidence="1">Uncharacterized protein</fullName>
    </submittedName>
</protein>
<dbReference type="EMBL" id="SRLO01000062">
    <property type="protein sequence ID" value="TNN79673.1"/>
    <property type="molecule type" value="Genomic_DNA"/>
</dbReference>
<evidence type="ECO:0000313" key="2">
    <source>
        <dbReference type="Proteomes" id="UP000314294"/>
    </source>
</evidence>
<gene>
    <name evidence="1" type="ORF">EYF80_010047</name>
</gene>
<organism evidence="1 2">
    <name type="scientific">Liparis tanakae</name>
    <name type="common">Tanaka's snailfish</name>
    <dbReference type="NCBI Taxonomy" id="230148"/>
    <lineage>
        <taxon>Eukaryota</taxon>
        <taxon>Metazoa</taxon>
        <taxon>Chordata</taxon>
        <taxon>Craniata</taxon>
        <taxon>Vertebrata</taxon>
        <taxon>Euteleostomi</taxon>
        <taxon>Actinopterygii</taxon>
        <taxon>Neopterygii</taxon>
        <taxon>Teleostei</taxon>
        <taxon>Neoteleostei</taxon>
        <taxon>Acanthomorphata</taxon>
        <taxon>Eupercaria</taxon>
        <taxon>Perciformes</taxon>
        <taxon>Cottioidei</taxon>
        <taxon>Cottales</taxon>
        <taxon>Liparidae</taxon>
        <taxon>Liparis</taxon>
    </lineage>
</organism>
<dbReference type="Proteomes" id="UP000314294">
    <property type="component" value="Unassembled WGS sequence"/>
</dbReference>
<name>A0A4Z2IR60_9TELE</name>
<proteinExistence type="predicted"/>
<accession>A0A4Z2IR60</accession>
<dbReference type="AlphaFoldDB" id="A0A4Z2IR60"/>
<keyword evidence="2" id="KW-1185">Reference proteome</keyword>
<comment type="caution">
    <text evidence="1">The sequence shown here is derived from an EMBL/GenBank/DDBJ whole genome shotgun (WGS) entry which is preliminary data.</text>
</comment>
<reference evidence="1 2" key="1">
    <citation type="submission" date="2019-03" db="EMBL/GenBank/DDBJ databases">
        <title>First draft genome of Liparis tanakae, snailfish: a comprehensive survey of snailfish specific genes.</title>
        <authorList>
            <person name="Kim W."/>
            <person name="Song I."/>
            <person name="Jeong J.-H."/>
            <person name="Kim D."/>
            <person name="Kim S."/>
            <person name="Ryu S."/>
            <person name="Song J.Y."/>
            <person name="Lee S.K."/>
        </authorList>
    </citation>
    <scope>NUCLEOTIDE SEQUENCE [LARGE SCALE GENOMIC DNA]</scope>
    <source>
        <tissue evidence="1">Muscle</tissue>
    </source>
</reference>